<feature type="region of interest" description="Disordered" evidence="13">
    <location>
        <begin position="596"/>
        <end position="617"/>
    </location>
</feature>
<keyword evidence="8 12" id="KW-0067">ATP-binding</keyword>
<evidence type="ECO:0000256" key="2">
    <source>
        <dbReference type="ARBA" id="ARBA00022553"/>
    </source>
</evidence>
<keyword evidence="9 14" id="KW-1133">Transmembrane helix</keyword>
<dbReference type="Pfam" id="PF00560">
    <property type="entry name" value="LRR_1"/>
    <property type="match status" value="4"/>
</dbReference>
<dbReference type="Gene3D" id="3.30.200.20">
    <property type="entry name" value="Phosphorylase Kinase, domain 1"/>
    <property type="match status" value="1"/>
</dbReference>
<evidence type="ECO:0000256" key="3">
    <source>
        <dbReference type="ARBA" id="ARBA00022614"/>
    </source>
</evidence>
<dbReference type="PANTHER" id="PTHR48010">
    <property type="entry name" value="OS05G0588300 PROTEIN"/>
    <property type="match status" value="1"/>
</dbReference>
<dbReference type="InterPro" id="IPR017441">
    <property type="entry name" value="Protein_kinase_ATP_BS"/>
</dbReference>
<evidence type="ECO:0000259" key="16">
    <source>
        <dbReference type="PROSITE" id="PS50011"/>
    </source>
</evidence>
<dbReference type="GO" id="GO:0004672">
    <property type="term" value="F:protein kinase activity"/>
    <property type="evidence" value="ECO:0007669"/>
    <property type="project" value="InterPro"/>
</dbReference>
<dbReference type="Gene3D" id="3.80.10.10">
    <property type="entry name" value="Ribonuclease Inhibitor"/>
    <property type="match status" value="2"/>
</dbReference>
<keyword evidence="18" id="KW-1185">Reference proteome</keyword>
<protein>
    <recommendedName>
        <fullName evidence="16">Protein kinase domain-containing protein</fullName>
    </recommendedName>
</protein>
<name>A0AAW1LZK3_SAPOF</name>
<evidence type="ECO:0000256" key="8">
    <source>
        <dbReference type="ARBA" id="ARBA00022840"/>
    </source>
</evidence>
<dbReference type="Proteomes" id="UP001443914">
    <property type="component" value="Unassembled WGS sequence"/>
</dbReference>
<keyword evidence="7 12" id="KW-0547">Nucleotide-binding</keyword>
<dbReference type="InterPro" id="IPR000719">
    <property type="entry name" value="Prot_kinase_dom"/>
</dbReference>
<dbReference type="EMBL" id="JBDFQZ010000003">
    <property type="protein sequence ID" value="KAK9741258.1"/>
    <property type="molecule type" value="Genomic_DNA"/>
</dbReference>
<evidence type="ECO:0000256" key="10">
    <source>
        <dbReference type="ARBA" id="ARBA00023136"/>
    </source>
</evidence>
<dbReference type="InterPro" id="IPR001611">
    <property type="entry name" value="Leu-rich_rpt"/>
</dbReference>
<accession>A0AAW1LZK3</accession>
<keyword evidence="6" id="KW-0677">Repeat</keyword>
<evidence type="ECO:0000256" key="11">
    <source>
        <dbReference type="ARBA" id="ARBA00023170"/>
    </source>
</evidence>
<dbReference type="PROSITE" id="PS50011">
    <property type="entry name" value="PROTEIN_KINASE_DOM"/>
    <property type="match status" value="1"/>
</dbReference>
<feature type="region of interest" description="Disordered" evidence="13">
    <location>
        <begin position="264"/>
        <end position="295"/>
    </location>
</feature>
<gene>
    <name evidence="17" type="ORF">RND81_03G092800</name>
</gene>
<dbReference type="FunFam" id="1.10.510.10:FF:000585">
    <property type="entry name" value="Probable inactive receptor kinase At1g48480"/>
    <property type="match status" value="1"/>
</dbReference>
<dbReference type="InterPro" id="IPR032675">
    <property type="entry name" value="LRR_dom_sf"/>
</dbReference>
<dbReference type="Gene3D" id="1.10.510.10">
    <property type="entry name" value="Transferase(Phosphotransferase) domain 1"/>
    <property type="match status" value="1"/>
</dbReference>
<evidence type="ECO:0000256" key="12">
    <source>
        <dbReference type="PROSITE-ProRule" id="PRU10141"/>
    </source>
</evidence>
<dbReference type="PANTHER" id="PTHR48010:SF32">
    <property type="entry name" value="PROTEIN KINASE DOMAIN-CONTAINING PROTEIN"/>
    <property type="match status" value="1"/>
</dbReference>
<dbReference type="PROSITE" id="PS00107">
    <property type="entry name" value="PROTEIN_KINASE_ATP"/>
    <property type="match status" value="1"/>
</dbReference>
<evidence type="ECO:0000256" key="13">
    <source>
        <dbReference type="SAM" id="MobiDB-lite"/>
    </source>
</evidence>
<dbReference type="SUPFAM" id="SSF52058">
    <property type="entry name" value="L domain-like"/>
    <property type="match status" value="1"/>
</dbReference>
<keyword evidence="5 15" id="KW-0732">Signal</keyword>
<evidence type="ECO:0000256" key="1">
    <source>
        <dbReference type="ARBA" id="ARBA00004370"/>
    </source>
</evidence>
<feature type="chain" id="PRO_5043430177" description="Protein kinase domain-containing protein" evidence="15">
    <location>
        <begin position="23"/>
        <end position="617"/>
    </location>
</feature>
<keyword evidence="10 14" id="KW-0472">Membrane</keyword>
<dbReference type="FunFam" id="3.80.10.10:FF:000234">
    <property type="entry name" value="Probable inactive receptor kinase RLK902"/>
    <property type="match status" value="1"/>
</dbReference>
<feature type="binding site" evidence="12">
    <location>
        <position position="350"/>
    </location>
    <ligand>
        <name>ATP</name>
        <dbReference type="ChEBI" id="CHEBI:30616"/>
    </ligand>
</feature>
<dbReference type="InterPro" id="IPR011009">
    <property type="entry name" value="Kinase-like_dom_sf"/>
</dbReference>
<feature type="transmembrane region" description="Helical" evidence="14">
    <location>
        <begin position="235"/>
        <end position="258"/>
    </location>
</feature>
<dbReference type="Pfam" id="PF08263">
    <property type="entry name" value="LRRNT_2"/>
    <property type="match status" value="1"/>
</dbReference>
<comment type="subcellular location">
    <subcellularLocation>
        <location evidence="1">Membrane</location>
    </subcellularLocation>
</comment>
<organism evidence="17 18">
    <name type="scientific">Saponaria officinalis</name>
    <name type="common">Common soapwort</name>
    <name type="synonym">Lychnis saponaria</name>
    <dbReference type="NCBI Taxonomy" id="3572"/>
    <lineage>
        <taxon>Eukaryota</taxon>
        <taxon>Viridiplantae</taxon>
        <taxon>Streptophyta</taxon>
        <taxon>Embryophyta</taxon>
        <taxon>Tracheophyta</taxon>
        <taxon>Spermatophyta</taxon>
        <taxon>Magnoliopsida</taxon>
        <taxon>eudicotyledons</taxon>
        <taxon>Gunneridae</taxon>
        <taxon>Pentapetalae</taxon>
        <taxon>Caryophyllales</taxon>
        <taxon>Caryophyllaceae</taxon>
        <taxon>Caryophylleae</taxon>
        <taxon>Saponaria</taxon>
    </lineage>
</organism>
<evidence type="ECO:0000313" key="17">
    <source>
        <dbReference type="EMBL" id="KAK9741258.1"/>
    </source>
</evidence>
<sequence length="617" mass="66951">MNPITLSLFFLLSFSLLPPAFSAVATETDTSALTALKSALGGRWNTTGNNACSWQGVVCDPAGQVTELHLPAVGFLGPIPSNIIGNLTSLYFLSLRYNAFSGSIPSDFAALSKLKYLYLQHNRLSGPIPGFLFNLSNLIRVDLSENRFSGGISNGFNNLSILSALFLQNNQFTGEIPDLRMSNLKEFNVSYNLLTGIVPEQLCSAFPSTAFQGNSLTACPFKPSSNGKKTLSSGAIAGIVIGSVVALLALLLLIFFCCCRRKKTEDQPTPTPIEAVKQPEVENGQSSGAAPVSKSKAGSSIDKKLVFFGNTPRVFDLDDLLKASAEVLGKGNYGTTYKAALENGVVVVVKRLKEVTASEKELKDKLEEIGKLENENLVALRGYHCSPNEKLLVYDYLPMGSLSAFLHGNKGSGRTPFNWETRCTIALGVANGITYIHSKHPTSSHGNIRSSNILLSNSFEARVSETGLAQLANPSAGPTRVAGYRAPEVTDPRKVSQKADIYSFGVFLLELLTGKAPTHALLNEEGVDLPRWVQSVVREEWATEVFDMELLRYQNAEEEMVQLLQLAIDCCAQYPDNRPSMTEVTDRIEEICRSTAKASQEPLSDLTSDGENNLRPS</sequence>
<dbReference type="GO" id="GO:0005524">
    <property type="term" value="F:ATP binding"/>
    <property type="evidence" value="ECO:0007669"/>
    <property type="project" value="UniProtKB-UniRule"/>
</dbReference>
<evidence type="ECO:0000313" key="18">
    <source>
        <dbReference type="Proteomes" id="UP001443914"/>
    </source>
</evidence>
<evidence type="ECO:0000256" key="15">
    <source>
        <dbReference type="SAM" id="SignalP"/>
    </source>
</evidence>
<dbReference type="AlphaFoldDB" id="A0AAW1LZK3"/>
<feature type="domain" description="Protein kinase" evidence="16">
    <location>
        <begin position="322"/>
        <end position="591"/>
    </location>
</feature>
<comment type="caution">
    <text evidence="17">The sequence shown here is derived from an EMBL/GenBank/DDBJ whole genome shotgun (WGS) entry which is preliminary data.</text>
</comment>
<evidence type="ECO:0000256" key="6">
    <source>
        <dbReference type="ARBA" id="ARBA00022737"/>
    </source>
</evidence>
<keyword evidence="3" id="KW-0433">Leucine-rich repeat</keyword>
<dbReference type="GO" id="GO:0016020">
    <property type="term" value="C:membrane"/>
    <property type="evidence" value="ECO:0007669"/>
    <property type="project" value="UniProtKB-SubCell"/>
</dbReference>
<dbReference type="CDD" id="cd14066">
    <property type="entry name" value="STKc_IRAK"/>
    <property type="match status" value="1"/>
</dbReference>
<dbReference type="InterPro" id="IPR013210">
    <property type="entry name" value="LRR_N_plant-typ"/>
</dbReference>
<dbReference type="InterPro" id="IPR050994">
    <property type="entry name" value="At_inactive_RLKs"/>
</dbReference>
<feature type="signal peptide" evidence="15">
    <location>
        <begin position="1"/>
        <end position="22"/>
    </location>
</feature>
<proteinExistence type="predicted"/>
<keyword evidence="11" id="KW-0675">Receptor</keyword>
<evidence type="ECO:0000256" key="9">
    <source>
        <dbReference type="ARBA" id="ARBA00022989"/>
    </source>
</evidence>
<evidence type="ECO:0000256" key="4">
    <source>
        <dbReference type="ARBA" id="ARBA00022692"/>
    </source>
</evidence>
<evidence type="ECO:0000256" key="5">
    <source>
        <dbReference type="ARBA" id="ARBA00022729"/>
    </source>
</evidence>
<evidence type="ECO:0000256" key="7">
    <source>
        <dbReference type="ARBA" id="ARBA00022741"/>
    </source>
</evidence>
<evidence type="ECO:0000256" key="14">
    <source>
        <dbReference type="SAM" id="Phobius"/>
    </source>
</evidence>
<keyword evidence="2" id="KW-0597">Phosphoprotein</keyword>
<dbReference type="SUPFAM" id="SSF56112">
    <property type="entry name" value="Protein kinase-like (PK-like)"/>
    <property type="match status" value="1"/>
</dbReference>
<keyword evidence="4 14" id="KW-0812">Transmembrane</keyword>
<dbReference type="InterPro" id="IPR001245">
    <property type="entry name" value="Ser-Thr/Tyr_kinase_cat_dom"/>
</dbReference>
<dbReference type="FunFam" id="3.30.200.20:FF:000307">
    <property type="entry name" value="pollen receptor-like kinase 1"/>
    <property type="match status" value="1"/>
</dbReference>
<reference evidence="17" key="1">
    <citation type="submission" date="2024-03" db="EMBL/GenBank/DDBJ databases">
        <title>WGS assembly of Saponaria officinalis var. Norfolk2.</title>
        <authorList>
            <person name="Jenkins J."/>
            <person name="Shu S."/>
            <person name="Grimwood J."/>
            <person name="Barry K."/>
            <person name="Goodstein D."/>
            <person name="Schmutz J."/>
            <person name="Leebens-Mack J."/>
            <person name="Osbourn A."/>
        </authorList>
    </citation>
    <scope>NUCLEOTIDE SEQUENCE [LARGE SCALE GENOMIC DNA]</scope>
    <source>
        <strain evidence="17">JIC</strain>
    </source>
</reference>
<dbReference type="Pfam" id="PF07714">
    <property type="entry name" value="PK_Tyr_Ser-Thr"/>
    <property type="match status" value="1"/>
</dbReference>